<gene>
    <name evidence="5" type="ORF">H4P12_18380</name>
</gene>
<dbReference type="GO" id="GO:0016788">
    <property type="term" value="F:hydrolase activity, acting on ester bonds"/>
    <property type="evidence" value="ECO:0007669"/>
    <property type="project" value="InterPro"/>
</dbReference>
<organism evidence="5 6">
    <name type="scientific">Paracoccus amoyensis</name>
    <dbReference type="NCBI Taxonomy" id="2760093"/>
    <lineage>
        <taxon>Bacteria</taxon>
        <taxon>Pseudomonadati</taxon>
        <taxon>Pseudomonadota</taxon>
        <taxon>Alphaproteobacteria</taxon>
        <taxon>Rhodobacterales</taxon>
        <taxon>Paracoccaceae</taxon>
        <taxon>Paracoccus</taxon>
    </lineage>
</organism>
<accession>A0A926GHA6</accession>
<dbReference type="InterPro" id="IPR011856">
    <property type="entry name" value="tRNA_endonuc-like_dom_sf"/>
</dbReference>
<sequence>MTRRTPEADIQRAIVHTLRIVLPRDAIIHHSANEVGAGGKAARQRQAILTGMGVFPGFADLIVLTGGQVLFLEVKSPSGRLSPTQRAFRDRVQAQSCGWALVRSVEDALGALADHGITTRAQALSPRRRPFP</sequence>
<reference evidence="5" key="1">
    <citation type="submission" date="2020-08" db="EMBL/GenBank/DDBJ databases">
        <title>Paracoccus amoyensis sp. nov., isolated from the surface seawater at coast of Xiamen, Fujian.</title>
        <authorList>
            <person name="Lyu L."/>
        </authorList>
    </citation>
    <scope>NUCLEOTIDE SEQUENCE</scope>
    <source>
        <strain evidence="5">11-3</strain>
    </source>
</reference>
<dbReference type="GO" id="GO:0003676">
    <property type="term" value="F:nucleic acid binding"/>
    <property type="evidence" value="ECO:0007669"/>
    <property type="project" value="InterPro"/>
</dbReference>
<comment type="cofactor">
    <cofactor evidence="1">
        <name>Mg(2+)</name>
        <dbReference type="ChEBI" id="CHEBI:18420"/>
    </cofactor>
</comment>
<evidence type="ECO:0000313" key="5">
    <source>
        <dbReference type="EMBL" id="MBC9248626.1"/>
    </source>
</evidence>
<proteinExistence type="predicted"/>
<evidence type="ECO:0000256" key="1">
    <source>
        <dbReference type="ARBA" id="ARBA00001946"/>
    </source>
</evidence>
<keyword evidence="2" id="KW-0540">Nuclease</keyword>
<keyword evidence="3" id="KW-0378">Hydrolase</keyword>
<evidence type="ECO:0000313" key="6">
    <source>
        <dbReference type="Proteomes" id="UP000608594"/>
    </source>
</evidence>
<dbReference type="Gene3D" id="3.40.1350.10">
    <property type="match status" value="1"/>
</dbReference>
<keyword evidence="6" id="KW-1185">Reference proteome</keyword>
<protein>
    <submittedName>
        <fullName evidence="5">VRR-NUC domain-containing protein</fullName>
    </submittedName>
</protein>
<evidence type="ECO:0000256" key="3">
    <source>
        <dbReference type="ARBA" id="ARBA00022801"/>
    </source>
</evidence>
<dbReference type="InterPro" id="IPR014883">
    <property type="entry name" value="VRR_NUC"/>
</dbReference>
<dbReference type="EMBL" id="JACOQL010000012">
    <property type="protein sequence ID" value="MBC9248626.1"/>
    <property type="molecule type" value="Genomic_DNA"/>
</dbReference>
<dbReference type="Proteomes" id="UP000608594">
    <property type="component" value="Unassembled WGS sequence"/>
</dbReference>
<feature type="domain" description="VRR-NUC" evidence="4">
    <location>
        <begin position="5"/>
        <end position="106"/>
    </location>
</feature>
<dbReference type="AlphaFoldDB" id="A0A926GHA6"/>
<comment type="caution">
    <text evidence="5">The sequence shown here is derived from an EMBL/GenBank/DDBJ whole genome shotgun (WGS) entry which is preliminary data.</text>
</comment>
<evidence type="ECO:0000256" key="2">
    <source>
        <dbReference type="ARBA" id="ARBA00022722"/>
    </source>
</evidence>
<evidence type="ECO:0000259" key="4">
    <source>
        <dbReference type="SMART" id="SM00990"/>
    </source>
</evidence>
<name>A0A926GHA6_9RHOB</name>
<dbReference type="SMART" id="SM00990">
    <property type="entry name" value="VRR_NUC"/>
    <property type="match status" value="1"/>
</dbReference>
<dbReference type="Pfam" id="PF08774">
    <property type="entry name" value="VRR_NUC"/>
    <property type="match status" value="1"/>
</dbReference>
<dbReference type="RefSeq" id="WP_187795089.1">
    <property type="nucleotide sequence ID" value="NZ_JACOQL010000012.1"/>
</dbReference>
<dbReference type="GO" id="GO:0004518">
    <property type="term" value="F:nuclease activity"/>
    <property type="evidence" value="ECO:0007669"/>
    <property type="project" value="UniProtKB-KW"/>
</dbReference>